<dbReference type="OrthoDB" id="2917041at2759"/>
<protein>
    <submittedName>
        <fullName evidence="2">DDE-domain-containing protein</fullName>
    </submittedName>
</protein>
<feature type="domain" description="DDE-1" evidence="1">
    <location>
        <begin position="1"/>
        <end position="95"/>
    </location>
</feature>
<proteinExistence type="predicted"/>
<dbReference type="GO" id="GO:0003676">
    <property type="term" value="F:nucleic acid binding"/>
    <property type="evidence" value="ECO:0007669"/>
    <property type="project" value="InterPro"/>
</dbReference>
<name>A0A6A5R5S8_9PLEO</name>
<organism evidence="2 3">
    <name type="scientific">Didymella exigua CBS 183.55</name>
    <dbReference type="NCBI Taxonomy" id="1150837"/>
    <lineage>
        <taxon>Eukaryota</taxon>
        <taxon>Fungi</taxon>
        <taxon>Dikarya</taxon>
        <taxon>Ascomycota</taxon>
        <taxon>Pezizomycotina</taxon>
        <taxon>Dothideomycetes</taxon>
        <taxon>Pleosporomycetidae</taxon>
        <taxon>Pleosporales</taxon>
        <taxon>Pleosporineae</taxon>
        <taxon>Didymellaceae</taxon>
        <taxon>Didymella</taxon>
    </lineage>
</organism>
<dbReference type="AlphaFoldDB" id="A0A6A5R5S8"/>
<feature type="non-terminal residue" evidence="2">
    <location>
        <position position="1"/>
    </location>
</feature>
<reference evidence="2" key="1">
    <citation type="journal article" date="2020" name="Stud. Mycol.">
        <title>101 Dothideomycetes genomes: a test case for predicting lifestyles and emergence of pathogens.</title>
        <authorList>
            <person name="Haridas S."/>
            <person name="Albert R."/>
            <person name="Binder M."/>
            <person name="Bloem J."/>
            <person name="Labutti K."/>
            <person name="Salamov A."/>
            <person name="Andreopoulos B."/>
            <person name="Baker S."/>
            <person name="Barry K."/>
            <person name="Bills G."/>
            <person name="Bluhm B."/>
            <person name="Cannon C."/>
            <person name="Castanera R."/>
            <person name="Culley D."/>
            <person name="Daum C."/>
            <person name="Ezra D."/>
            <person name="Gonzalez J."/>
            <person name="Henrissat B."/>
            <person name="Kuo A."/>
            <person name="Liang C."/>
            <person name="Lipzen A."/>
            <person name="Lutzoni F."/>
            <person name="Magnuson J."/>
            <person name="Mondo S."/>
            <person name="Nolan M."/>
            <person name="Ohm R."/>
            <person name="Pangilinan J."/>
            <person name="Park H.-J."/>
            <person name="Ramirez L."/>
            <person name="Alfaro M."/>
            <person name="Sun H."/>
            <person name="Tritt A."/>
            <person name="Yoshinaga Y."/>
            <person name="Zwiers L.-H."/>
            <person name="Turgeon B."/>
            <person name="Goodwin S."/>
            <person name="Spatafora J."/>
            <person name="Crous P."/>
            <person name="Grigoriev I."/>
        </authorList>
    </citation>
    <scope>NUCLEOTIDE SEQUENCE</scope>
    <source>
        <strain evidence="2">CBS 183.55</strain>
    </source>
</reference>
<evidence type="ECO:0000259" key="1">
    <source>
        <dbReference type="Pfam" id="PF03184"/>
    </source>
</evidence>
<dbReference type="Pfam" id="PF03184">
    <property type="entry name" value="DDE_1"/>
    <property type="match status" value="1"/>
</dbReference>
<keyword evidence="3" id="KW-1185">Reference proteome</keyword>
<dbReference type="InterPro" id="IPR004875">
    <property type="entry name" value="DDE_SF_endonuclease_dom"/>
</dbReference>
<gene>
    <name evidence="2" type="ORF">M421DRAFT_411769</name>
</gene>
<evidence type="ECO:0000313" key="3">
    <source>
        <dbReference type="Proteomes" id="UP000800082"/>
    </source>
</evidence>
<dbReference type="GeneID" id="54348081"/>
<dbReference type="Proteomes" id="UP000800082">
    <property type="component" value="Unassembled WGS sequence"/>
</dbReference>
<sequence>LLILDGHGSHVTKAFIEYAHANKILVLLFPPHATHALQPLDVACFRSLAHHYSEELLHRGHTTEGWAPVAQSDFFPLFWAAWKKTFTKDLIEEAFRCTRIYLLDADVVLESFKNTTLKSPSTTLELTRLKPALELPS</sequence>
<dbReference type="EMBL" id="ML979030">
    <property type="protein sequence ID" value="KAF1922364.1"/>
    <property type="molecule type" value="Genomic_DNA"/>
</dbReference>
<evidence type="ECO:0000313" key="2">
    <source>
        <dbReference type="EMBL" id="KAF1922364.1"/>
    </source>
</evidence>
<dbReference type="RefSeq" id="XP_033442617.1">
    <property type="nucleotide sequence ID" value="XM_033590415.1"/>
</dbReference>
<accession>A0A6A5R5S8</accession>